<keyword evidence="14" id="KW-1185">Reference proteome</keyword>
<dbReference type="InterPro" id="IPR045272">
    <property type="entry name" value="ANXUR1/2-like"/>
</dbReference>
<evidence type="ECO:0000256" key="10">
    <source>
        <dbReference type="ARBA" id="ARBA00023180"/>
    </source>
</evidence>
<reference evidence="13" key="2">
    <citation type="submission" date="2023-02" db="EMBL/GenBank/DDBJ databases">
        <authorList>
            <person name="Swenson N.G."/>
            <person name="Wegrzyn J.L."/>
            <person name="Mcevoy S.L."/>
        </authorList>
    </citation>
    <scope>NUCLEOTIDE SEQUENCE</scope>
    <source>
        <strain evidence="13">91603</strain>
        <tissue evidence="13">Leaf</tissue>
    </source>
</reference>
<proteinExistence type="predicted"/>
<name>A0AAD5NEC2_ACENE</name>
<dbReference type="SUPFAM" id="SSF56112">
    <property type="entry name" value="Protein kinase-like (PK-like)"/>
    <property type="match status" value="1"/>
</dbReference>
<comment type="caution">
    <text evidence="13">The sequence shown here is derived from an EMBL/GenBank/DDBJ whole genome shotgun (WGS) entry which is preliminary data.</text>
</comment>
<evidence type="ECO:0000256" key="9">
    <source>
        <dbReference type="ARBA" id="ARBA00023136"/>
    </source>
</evidence>
<feature type="binding site" evidence="11">
    <location>
        <position position="83"/>
    </location>
    <ligand>
        <name>ATP</name>
        <dbReference type="ChEBI" id="CHEBI:30616"/>
    </ligand>
</feature>
<dbReference type="Gene3D" id="2.60.120.430">
    <property type="entry name" value="Galactose-binding lectin"/>
    <property type="match status" value="1"/>
</dbReference>
<keyword evidence="6 11" id="KW-0547">Nucleotide-binding</keyword>
<evidence type="ECO:0000256" key="2">
    <source>
        <dbReference type="ARBA" id="ARBA00022527"/>
    </source>
</evidence>
<dbReference type="Gene3D" id="3.30.200.20">
    <property type="entry name" value="Phosphorylase Kinase, domain 1"/>
    <property type="match status" value="1"/>
</dbReference>
<protein>
    <recommendedName>
        <fullName evidence="12">Malectin-like domain-containing protein</fullName>
    </recommendedName>
</protein>
<dbReference type="AlphaFoldDB" id="A0AAD5NEC2"/>
<dbReference type="Proteomes" id="UP001064489">
    <property type="component" value="Chromosome 11"/>
</dbReference>
<evidence type="ECO:0000256" key="8">
    <source>
        <dbReference type="ARBA" id="ARBA00022989"/>
    </source>
</evidence>
<keyword evidence="5" id="KW-0732">Signal</keyword>
<feature type="domain" description="Malectin-like" evidence="12">
    <location>
        <begin position="113"/>
        <end position="316"/>
    </location>
</feature>
<comment type="subcellular location">
    <subcellularLocation>
        <location evidence="1">Membrane</location>
        <topology evidence="1">Single-pass type I membrane protein</topology>
    </subcellularLocation>
</comment>
<keyword evidence="8" id="KW-1133">Transmembrane helix</keyword>
<organism evidence="13 14">
    <name type="scientific">Acer negundo</name>
    <name type="common">Box elder</name>
    <dbReference type="NCBI Taxonomy" id="4023"/>
    <lineage>
        <taxon>Eukaryota</taxon>
        <taxon>Viridiplantae</taxon>
        <taxon>Streptophyta</taxon>
        <taxon>Embryophyta</taxon>
        <taxon>Tracheophyta</taxon>
        <taxon>Spermatophyta</taxon>
        <taxon>Magnoliopsida</taxon>
        <taxon>eudicotyledons</taxon>
        <taxon>Gunneridae</taxon>
        <taxon>Pentapetalae</taxon>
        <taxon>rosids</taxon>
        <taxon>malvids</taxon>
        <taxon>Sapindales</taxon>
        <taxon>Sapindaceae</taxon>
        <taxon>Hippocastanoideae</taxon>
        <taxon>Acereae</taxon>
        <taxon>Acer</taxon>
    </lineage>
</organism>
<evidence type="ECO:0000256" key="1">
    <source>
        <dbReference type="ARBA" id="ARBA00004479"/>
    </source>
</evidence>
<dbReference type="GO" id="GO:0004674">
    <property type="term" value="F:protein serine/threonine kinase activity"/>
    <property type="evidence" value="ECO:0007669"/>
    <property type="project" value="UniProtKB-KW"/>
</dbReference>
<dbReference type="GO" id="GO:0005524">
    <property type="term" value="F:ATP binding"/>
    <property type="evidence" value="ECO:0007669"/>
    <property type="project" value="UniProtKB-UniRule"/>
</dbReference>
<reference evidence="13" key="1">
    <citation type="journal article" date="2022" name="Plant J.">
        <title>Strategies of tolerance reflected in two North American maple genomes.</title>
        <authorList>
            <person name="McEvoy S.L."/>
            <person name="Sezen U.U."/>
            <person name="Trouern-Trend A."/>
            <person name="McMahon S.M."/>
            <person name="Schaberg P.G."/>
            <person name="Yang J."/>
            <person name="Wegrzyn J.L."/>
            <person name="Swenson N.G."/>
        </authorList>
    </citation>
    <scope>NUCLEOTIDE SEQUENCE</scope>
    <source>
        <strain evidence="13">91603</strain>
    </source>
</reference>
<dbReference type="PROSITE" id="PS00107">
    <property type="entry name" value="PROTEIN_KINASE_ATP"/>
    <property type="match status" value="1"/>
</dbReference>
<dbReference type="InterPro" id="IPR011009">
    <property type="entry name" value="Kinase-like_dom_sf"/>
</dbReference>
<sequence>MADVDPEVVTTAQPTKRTFKKFSFRGVDLDALFGSLLMSLSSSSLHLLAEGFRGMLGDEIGKGAYGRVYKGLDLENGDFVAIKPVSLENIAQEDLNIITNRLNTTNDRFFILSGFFTLLWNFSTAQTIKALSYAYIVKEYLIAVDGETLTIKFTPSTNSSYAFVNGIEVIYVPDIYYNDTGLKLVGQDSLIFVDNTTALKNVYRINMGGNDISPSGDTGLFRSWNNDQTRPDQPYLYRQTFGVPISPMTIDPSKTIITYPKDTRTYVATKNVYSTTRWMGSNPQINQNYNLTWIFIVDVGFVYLVRFHFCEVQAAITEIN</sequence>
<evidence type="ECO:0000256" key="5">
    <source>
        <dbReference type="ARBA" id="ARBA00022729"/>
    </source>
</evidence>
<evidence type="ECO:0000256" key="4">
    <source>
        <dbReference type="ARBA" id="ARBA00022692"/>
    </source>
</evidence>
<keyword evidence="4" id="KW-0812">Transmembrane</keyword>
<evidence type="ECO:0000256" key="6">
    <source>
        <dbReference type="ARBA" id="ARBA00022741"/>
    </source>
</evidence>
<gene>
    <name evidence="13" type="ORF">LWI28_005254</name>
</gene>
<evidence type="ECO:0000256" key="7">
    <source>
        <dbReference type="ARBA" id="ARBA00022840"/>
    </source>
</evidence>
<evidence type="ECO:0000259" key="12">
    <source>
        <dbReference type="Pfam" id="PF12819"/>
    </source>
</evidence>
<dbReference type="InterPro" id="IPR024788">
    <property type="entry name" value="Malectin-like_Carb-bd_dom"/>
</dbReference>
<evidence type="ECO:0000313" key="13">
    <source>
        <dbReference type="EMBL" id="KAI9153063.1"/>
    </source>
</evidence>
<dbReference type="InterPro" id="IPR017441">
    <property type="entry name" value="Protein_kinase_ATP_BS"/>
</dbReference>
<keyword evidence="2" id="KW-0418">Kinase</keyword>
<dbReference type="GO" id="GO:0004714">
    <property type="term" value="F:transmembrane receptor protein tyrosine kinase activity"/>
    <property type="evidence" value="ECO:0007669"/>
    <property type="project" value="InterPro"/>
</dbReference>
<keyword evidence="3" id="KW-0808">Transferase</keyword>
<dbReference type="EMBL" id="JAJSOW010000108">
    <property type="protein sequence ID" value="KAI9153063.1"/>
    <property type="molecule type" value="Genomic_DNA"/>
</dbReference>
<keyword evidence="10" id="KW-0325">Glycoprotein</keyword>
<accession>A0AAD5NEC2</accession>
<evidence type="ECO:0000256" key="3">
    <source>
        <dbReference type="ARBA" id="ARBA00022679"/>
    </source>
</evidence>
<dbReference type="PANTHER" id="PTHR34590">
    <property type="entry name" value="OS03G0124300 PROTEIN-RELATED"/>
    <property type="match status" value="1"/>
</dbReference>
<keyword evidence="9" id="KW-0472">Membrane</keyword>
<keyword evidence="2" id="KW-0723">Serine/threonine-protein kinase</keyword>
<evidence type="ECO:0000313" key="14">
    <source>
        <dbReference type="Proteomes" id="UP001064489"/>
    </source>
</evidence>
<dbReference type="GO" id="GO:0016020">
    <property type="term" value="C:membrane"/>
    <property type="evidence" value="ECO:0007669"/>
    <property type="project" value="UniProtKB-SubCell"/>
</dbReference>
<evidence type="ECO:0000256" key="11">
    <source>
        <dbReference type="PROSITE-ProRule" id="PRU10141"/>
    </source>
</evidence>
<dbReference type="Pfam" id="PF12819">
    <property type="entry name" value="Malectin_like"/>
    <property type="match status" value="1"/>
</dbReference>
<keyword evidence="7 11" id="KW-0067">ATP-binding</keyword>